<comment type="caution">
    <text evidence="2">The sequence shown here is derived from an EMBL/GenBank/DDBJ whole genome shotgun (WGS) entry which is preliminary data.</text>
</comment>
<accession>A0A4R7VUF2</accession>
<evidence type="ECO:0000313" key="2">
    <source>
        <dbReference type="EMBL" id="TDV53586.1"/>
    </source>
</evidence>
<evidence type="ECO:0000259" key="1">
    <source>
        <dbReference type="Pfam" id="PF19809"/>
    </source>
</evidence>
<dbReference type="AlphaFoldDB" id="A0A4R7VUF2"/>
<dbReference type="OrthoDB" id="4190452at2"/>
<dbReference type="EMBL" id="SOCP01000004">
    <property type="protein sequence ID" value="TDV53586.1"/>
    <property type="molecule type" value="Genomic_DNA"/>
</dbReference>
<sequence length="129" mass="13743">MDFESWGEPARGLREYVRLVAEACGSGEAFSVRVERPLTGYIPLEDRVPAFPELDVALVWEEQTGWRTVIEPAASNDLITLSYLDGALCPPPEEVAAFAASPGTGAASPGTFAEDVLAAVSDYAVVRLG</sequence>
<organism evidence="2 3">
    <name type="scientific">Actinophytocola oryzae</name>
    <dbReference type="NCBI Taxonomy" id="502181"/>
    <lineage>
        <taxon>Bacteria</taxon>
        <taxon>Bacillati</taxon>
        <taxon>Actinomycetota</taxon>
        <taxon>Actinomycetes</taxon>
        <taxon>Pseudonocardiales</taxon>
        <taxon>Pseudonocardiaceae</taxon>
    </lineage>
</organism>
<proteinExistence type="predicted"/>
<protein>
    <recommendedName>
        <fullName evidence="1">DUF6292 domain-containing protein</fullName>
    </recommendedName>
</protein>
<dbReference type="RefSeq" id="WP_133902633.1">
    <property type="nucleotide sequence ID" value="NZ_SOCP01000004.1"/>
</dbReference>
<reference evidence="2 3" key="1">
    <citation type="submission" date="2019-03" db="EMBL/GenBank/DDBJ databases">
        <title>Genomic Encyclopedia of Archaeal and Bacterial Type Strains, Phase II (KMG-II): from individual species to whole genera.</title>
        <authorList>
            <person name="Goeker M."/>
        </authorList>
    </citation>
    <scope>NUCLEOTIDE SEQUENCE [LARGE SCALE GENOMIC DNA]</scope>
    <source>
        <strain evidence="2 3">DSM 45499</strain>
    </source>
</reference>
<keyword evidence="3" id="KW-1185">Reference proteome</keyword>
<dbReference type="Proteomes" id="UP000294927">
    <property type="component" value="Unassembled WGS sequence"/>
</dbReference>
<feature type="domain" description="DUF6292" evidence="1">
    <location>
        <begin position="16"/>
        <end position="100"/>
    </location>
</feature>
<name>A0A4R7VUF2_9PSEU</name>
<dbReference type="InterPro" id="IPR046259">
    <property type="entry name" value="DUF6292"/>
</dbReference>
<dbReference type="Pfam" id="PF19809">
    <property type="entry name" value="DUF6292"/>
    <property type="match status" value="1"/>
</dbReference>
<evidence type="ECO:0000313" key="3">
    <source>
        <dbReference type="Proteomes" id="UP000294927"/>
    </source>
</evidence>
<gene>
    <name evidence="2" type="ORF">CLV71_10454</name>
</gene>